<evidence type="ECO:0000256" key="1">
    <source>
        <dbReference type="ARBA" id="ARBA00022679"/>
    </source>
</evidence>
<dbReference type="PANTHER" id="PTHR47320:SF1">
    <property type="entry name" value="BIFUNCTIONAL URIDYLYLTRANSFERASE_URIDYLYL-REMOVING ENZYME"/>
    <property type="match status" value="1"/>
</dbReference>
<keyword evidence="2 7" id="KW-0548">Nucleotidyltransferase</keyword>
<comment type="catalytic activity">
    <reaction evidence="7">
        <text>[protein-PII]-L-tyrosine + UTP = [protein-PII]-uridylyl-L-tyrosine + diphosphate</text>
        <dbReference type="Rhea" id="RHEA:13673"/>
        <dbReference type="Rhea" id="RHEA-COMP:12147"/>
        <dbReference type="Rhea" id="RHEA-COMP:12148"/>
        <dbReference type="ChEBI" id="CHEBI:33019"/>
        <dbReference type="ChEBI" id="CHEBI:46398"/>
        <dbReference type="ChEBI" id="CHEBI:46858"/>
        <dbReference type="ChEBI" id="CHEBI:90602"/>
        <dbReference type="EC" id="2.7.7.59"/>
    </reaction>
</comment>
<dbReference type="NCBIfam" id="TIGR01693">
    <property type="entry name" value="UTase_glnD"/>
    <property type="match status" value="1"/>
</dbReference>
<proteinExistence type="inferred from homology"/>
<dbReference type="Pfam" id="PF08335">
    <property type="entry name" value="GlnD_UR_UTase"/>
    <property type="match status" value="1"/>
</dbReference>
<keyword evidence="5 7" id="KW-0460">Magnesium</keyword>
<reference evidence="9 10" key="1">
    <citation type="submission" date="2020-07" db="EMBL/GenBank/DDBJ databases">
        <title>Genomic Encyclopedia of Type Strains, Phase IV (KMG-V): Genome sequencing to study the core and pangenomes of soil and plant-associated prokaryotes.</title>
        <authorList>
            <person name="Whitman W."/>
        </authorList>
    </citation>
    <scope>NUCLEOTIDE SEQUENCE [LARGE SCALE GENOMIC DNA]</scope>
    <source>
        <strain evidence="9 10">X4EP2</strain>
    </source>
</reference>
<evidence type="ECO:0000259" key="8">
    <source>
        <dbReference type="PROSITE" id="PS51671"/>
    </source>
</evidence>
<keyword evidence="6 7" id="KW-0511">Multifunctional enzyme</keyword>
<name>A0A7Y9PJF4_9BACT</name>
<evidence type="ECO:0000256" key="7">
    <source>
        <dbReference type="HAMAP-Rule" id="MF_00277"/>
    </source>
</evidence>
<accession>A0A7Y9PJF4</accession>
<comment type="cofactor">
    <cofactor evidence="7">
        <name>Mg(2+)</name>
        <dbReference type="ChEBI" id="CHEBI:18420"/>
    </cofactor>
</comment>
<evidence type="ECO:0000256" key="5">
    <source>
        <dbReference type="ARBA" id="ARBA00022842"/>
    </source>
</evidence>
<dbReference type="GO" id="GO:0008081">
    <property type="term" value="F:phosphoric diester hydrolase activity"/>
    <property type="evidence" value="ECO:0007669"/>
    <property type="project" value="UniProtKB-UniRule"/>
</dbReference>
<dbReference type="Gene3D" id="3.30.460.10">
    <property type="entry name" value="Beta Polymerase, domain 2"/>
    <property type="match status" value="1"/>
</dbReference>
<dbReference type="PROSITE" id="PS51671">
    <property type="entry name" value="ACT"/>
    <property type="match status" value="2"/>
</dbReference>
<dbReference type="InterPro" id="IPR013546">
    <property type="entry name" value="PII_UdlTrfase/GS_AdlTrfase"/>
</dbReference>
<dbReference type="InterPro" id="IPR002912">
    <property type="entry name" value="ACT_dom"/>
</dbReference>
<evidence type="ECO:0000313" key="9">
    <source>
        <dbReference type="EMBL" id="NYF80956.1"/>
    </source>
</evidence>
<comment type="caution">
    <text evidence="9">The sequence shown here is derived from an EMBL/GenBank/DDBJ whole genome shotgun (WGS) entry which is preliminary data.</text>
</comment>
<dbReference type="CDD" id="cd04900">
    <property type="entry name" value="ACT_UUR-like_1"/>
    <property type="match status" value="1"/>
</dbReference>
<comment type="activity regulation">
    <text evidence="7">Uridylyltransferase (UTase) activity is inhibited by glutamine, while glutamine activates uridylyl-removing (UR) activity.</text>
</comment>
<dbReference type="InterPro" id="IPR003607">
    <property type="entry name" value="HD/PDEase_dom"/>
</dbReference>
<dbReference type="SUPFAM" id="SSF109604">
    <property type="entry name" value="HD-domain/PDEase-like"/>
    <property type="match status" value="1"/>
</dbReference>
<keyword evidence="3" id="KW-0677">Repeat</keyword>
<dbReference type="GO" id="GO:0008773">
    <property type="term" value="F:[protein-PII] uridylyltransferase activity"/>
    <property type="evidence" value="ECO:0007669"/>
    <property type="project" value="UniProtKB-UniRule"/>
</dbReference>
<protein>
    <recommendedName>
        <fullName evidence="7">Bifunctional uridylyltransferase/uridylyl-removing enzyme</fullName>
        <shortName evidence="7">UTase/UR</shortName>
    </recommendedName>
    <alternativeName>
        <fullName evidence="7">Bifunctional [protein-PII] modification enzyme</fullName>
    </alternativeName>
    <alternativeName>
        <fullName evidence="7">Bifunctional nitrogen sensor protein</fullName>
    </alternativeName>
    <domain>
        <recommendedName>
            <fullName evidence="7">[Protein-PII] uridylyltransferase</fullName>
            <shortName evidence="7">PII uridylyltransferase</shortName>
            <shortName evidence="7">UTase</shortName>
            <ecNumber evidence="7">2.7.7.59</ecNumber>
        </recommendedName>
    </domain>
    <domain>
        <recommendedName>
            <fullName evidence="7">[Protein-PII]-UMP uridylyl-removing enzyme</fullName>
            <shortName evidence="7">UR</shortName>
            <ecNumber evidence="7">3.1.4.-</ecNumber>
        </recommendedName>
    </domain>
</protein>
<comment type="function">
    <text evidence="7">Modifies, by uridylylation and deuridylylation, the PII regulatory proteins (GlnB and homologs), in response to the nitrogen status of the cell that GlnD senses through the glutamine level. Under low glutamine levels, catalyzes the conversion of the PII proteins and UTP to PII-UMP and PPi, while under higher glutamine levels, GlnD hydrolyzes PII-UMP to PII and UMP (deuridylylation). Thus, controls uridylylation state and activity of the PII proteins, and plays an important role in the regulation of nitrogen metabolism.</text>
</comment>
<evidence type="ECO:0000256" key="2">
    <source>
        <dbReference type="ARBA" id="ARBA00022695"/>
    </source>
</evidence>
<dbReference type="HAMAP" id="MF_00277">
    <property type="entry name" value="PII_uridylyl_transf"/>
    <property type="match status" value="1"/>
</dbReference>
<dbReference type="InterPro" id="IPR002934">
    <property type="entry name" value="Polymerase_NTP_transf_dom"/>
</dbReference>
<evidence type="ECO:0000256" key="3">
    <source>
        <dbReference type="ARBA" id="ARBA00022737"/>
    </source>
</evidence>
<evidence type="ECO:0000313" key="10">
    <source>
        <dbReference type="Proteomes" id="UP000589520"/>
    </source>
</evidence>
<comment type="caution">
    <text evidence="7">Lacks conserved residue(s) required for the propagation of feature annotation.</text>
</comment>
<dbReference type="SUPFAM" id="SSF55021">
    <property type="entry name" value="ACT-like"/>
    <property type="match status" value="2"/>
</dbReference>
<feature type="region of interest" description="Uridylyltransferase" evidence="7">
    <location>
        <begin position="1"/>
        <end position="339"/>
    </location>
</feature>
<dbReference type="Pfam" id="PF01909">
    <property type="entry name" value="NTP_transf_2"/>
    <property type="match status" value="1"/>
</dbReference>
<dbReference type="CDD" id="cd05401">
    <property type="entry name" value="NT_GlnE_GlnD_like"/>
    <property type="match status" value="1"/>
</dbReference>
<feature type="domain" description="ACT" evidence="8">
    <location>
        <begin position="808"/>
        <end position="880"/>
    </location>
</feature>
<evidence type="ECO:0000256" key="4">
    <source>
        <dbReference type="ARBA" id="ARBA00022801"/>
    </source>
</evidence>
<dbReference type="SMART" id="SM00471">
    <property type="entry name" value="HDc"/>
    <property type="match status" value="1"/>
</dbReference>
<dbReference type="Gene3D" id="1.10.3090.10">
    <property type="entry name" value="cca-adding enzyme, domain 2"/>
    <property type="match status" value="1"/>
</dbReference>
<dbReference type="EMBL" id="JACCCW010000002">
    <property type="protein sequence ID" value="NYF80956.1"/>
    <property type="molecule type" value="Genomic_DNA"/>
</dbReference>
<dbReference type="InterPro" id="IPR006674">
    <property type="entry name" value="HD_domain"/>
</dbReference>
<dbReference type="PANTHER" id="PTHR47320">
    <property type="entry name" value="BIFUNCTIONAL URIDYLYLTRANSFERASE/URIDYLYL-REMOVING ENZYME"/>
    <property type="match status" value="1"/>
</dbReference>
<keyword evidence="4 7" id="KW-0378">Hydrolase</keyword>
<dbReference type="InterPro" id="IPR043519">
    <property type="entry name" value="NT_sf"/>
</dbReference>
<comment type="domain">
    <text evidence="7">Has four distinct domains: an N-terminal nucleotidyltransferase (NT) domain responsible for UTase activity, a central HD domain that encodes UR activity, and two C-terminal ACT domains that seem to have a role in glutamine sensing.</text>
</comment>
<evidence type="ECO:0000256" key="6">
    <source>
        <dbReference type="ARBA" id="ARBA00023268"/>
    </source>
</evidence>
<gene>
    <name evidence="7" type="primary">glnD</name>
    <name evidence="9" type="ORF">HDF17_003276</name>
</gene>
<comment type="catalytic activity">
    <reaction evidence="7">
        <text>[protein-PII]-uridylyl-L-tyrosine + H2O = [protein-PII]-L-tyrosine + UMP + H(+)</text>
        <dbReference type="Rhea" id="RHEA:48600"/>
        <dbReference type="Rhea" id="RHEA-COMP:12147"/>
        <dbReference type="Rhea" id="RHEA-COMP:12148"/>
        <dbReference type="ChEBI" id="CHEBI:15377"/>
        <dbReference type="ChEBI" id="CHEBI:15378"/>
        <dbReference type="ChEBI" id="CHEBI:46858"/>
        <dbReference type="ChEBI" id="CHEBI:57865"/>
        <dbReference type="ChEBI" id="CHEBI:90602"/>
    </reaction>
</comment>
<keyword evidence="1 7" id="KW-0808">Transferase</keyword>
<dbReference type="InterPro" id="IPR010043">
    <property type="entry name" value="UTase/UR"/>
</dbReference>
<organism evidence="9 10">
    <name type="scientific">Granulicella arctica</name>
    <dbReference type="NCBI Taxonomy" id="940613"/>
    <lineage>
        <taxon>Bacteria</taxon>
        <taxon>Pseudomonadati</taxon>
        <taxon>Acidobacteriota</taxon>
        <taxon>Terriglobia</taxon>
        <taxon>Terriglobales</taxon>
        <taxon>Acidobacteriaceae</taxon>
        <taxon>Granulicella</taxon>
    </lineage>
</organism>
<dbReference type="EC" id="2.7.7.59" evidence="7"/>
<dbReference type="GO" id="GO:0006808">
    <property type="term" value="P:regulation of nitrogen utilization"/>
    <property type="evidence" value="ECO:0007669"/>
    <property type="project" value="UniProtKB-UniRule"/>
</dbReference>
<comment type="similarity">
    <text evidence="7">Belongs to the GlnD family.</text>
</comment>
<dbReference type="InterPro" id="IPR045865">
    <property type="entry name" value="ACT-like_dom_sf"/>
</dbReference>
<dbReference type="PIRSF" id="PIRSF006288">
    <property type="entry name" value="PII_uridyltransf"/>
    <property type="match status" value="1"/>
</dbReference>
<sequence>MQTNDDLQTGMRDQYQRRMLEIRGAFEAGASGSATIAARALAIDELVQSLWRQAVGQNARLAAGIALLAVGGYGRGELFPYSDVDLLFLLDGKTAEKDVKEPIRRVSQELWDYGIRVSPTTRKASECEKFDPEVAEFTLSLLDHRLIAGDAALYERVAVQALPRLLQRENKTILWRLVEITRARHAKYGETLFHLEPNIKDCPGGLRDVHVCAWISTLREAQKQASEANSEPLLPEEEFRQAVEFLYRVRCFLHYRHERDDNTLDWRAQDAAAAGAIGLAASNGLRSHRGADAAYWMRLYFRHARSVERRVSQMLDSVPVPTGAVSRFRSLKLRRGAEPMGHGYRFEQGRLMLDAATERNDPAHDPDVVLQAFAALSLTGGRLGQQAEERLSQALPLLSAHLEEGAALWNPLRGILAGRHAGDTLRAMHALGILELLIPEFHGIDALVIRDAYHRYTVDEHTFVVIDTLHELEAAQTGPMAEWTTKFSAILRDIPHPELLYLGALLHDTGKGRSSGEHSKESARMAKSVLARLELDPYESGLVIGLIENHLEMSAALRRDIFDAETVRAFAGKVMTPEALRMLTLFTYGDINAVHPDALTPWKAENIFRLYIATSNFLDRSVDDERVSAQVESELVHRVAALLPDKRAEIGAYLEGFPERYLRTRDPEQIRGHYEMSTRFGQDPVQLEFRYALGVSEITLVTPDRPELFATMAGVLAAWGMNIVTADAFSNRQGVVVDSFRFTDSFRTLEMNASEHGAFVKSVHDVMTGTMPLEKLLSGRRRSRRKAPMVVVEHRMDFDDEASSHSTLLQVVAQDVPGLLRALSLTLAAHGCNIEVALVDTEGETAIDVFYLTKEGSKLEATDEEGLRLALLAAMEANAR</sequence>
<dbReference type="RefSeq" id="WP_179492709.1">
    <property type="nucleotide sequence ID" value="NZ_JACCCW010000002.1"/>
</dbReference>
<dbReference type="EC" id="3.1.4.-" evidence="7"/>
<dbReference type="AlphaFoldDB" id="A0A7Y9PJF4"/>
<dbReference type="SUPFAM" id="SSF81301">
    <property type="entry name" value="Nucleotidyltransferase"/>
    <property type="match status" value="1"/>
</dbReference>
<feature type="domain" description="ACT" evidence="8">
    <location>
        <begin position="697"/>
        <end position="784"/>
    </location>
</feature>
<dbReference type="Pfam" id="PF01966">
    <property type="entry name" value="HD"/>
    <property type="match status" value="1"/>
</dbReference>
<keyword evidence="10" id="KW-1185">Reference proteome</keyword>
<dbReference type="Proteomes" id="UP000589520">
    <property type="component" value="Unassembled WGS sequence"/>
</dbReference>
<dbReference type="SUPFAM" id="SSF81593">
    <property type="entry name" value="Nucleotidyltransferase substrate binding subunit/domain"/>
    <property type="match status" value="1"/>
</dbReference>